<keyword evidence="8" id="KW-1185">Reference proteome</keyword>
<evidence type="ECO:0000256" key="1">
    <source>
        <dbReference type="ARBA" id="ARBA00010980"/>
    </source>
</evidence>
<dbReference type="SUPFAM" id="SSF51126">
    <property type="entry name" value="Pectin lyase-like"/>
    <property type="match status" value="1"/>
</dbReference>
<evidence type="ECO:0000256" key="3">
    <source>
        <dbReference type="ARBA" id="ARBA00023239"/>
    </source>
</evidence>
<evidence type="ECO:0000256" key="4">
    <source>
        <dbReference type="RuleBase" id="RU361173"/>
    </source>
</evidence>
<evidence type="ECO:0000256" key="2">
    <source>
        <dbReference type="ARBA" id="ARBA00022729"/>
    </source>
</evidence>
<dbReference type="Proteomes" id="UP001447188">
    <property type="component" value="Unassembled WGS sequence"/>
</dbReference>
<sequence>MKISISILAVCLAQLTSAAPSFERRAVSGYNGVANSGWATVKTGTTGGSGGTVTTVTTVAALEAAIAGNAKKIVIISGTLTSTASEGLALKPGSNTSILGASGATLVNIGIRIINVSNVIVRGLKIQKVIAPTDAIAIQKSTFVWIDHNELSADQDHDKDFYDGLLDITHAGDFITVSYNYLHDHWKGSLVGHSDSNSAEDTGHLLVSYHHNYFSNLNSRGPSFRFGTGHIYNNYYNALNDGINTRDGAQLLVENNVFVDTGDAIYSTDAGFVVATGNDLGVGTNKALVGTIKPSDIPYSYTLDSIATVKSAVRAAAGATISFTSSQA</sequence>
<organism evidence="7 8">
    <name type="scientific">Discina gigas</name>
    <dbReference type="NCBI Taxonomy" id="1032678"/>
    <lineage>
        <taxon>Eukaryota</taxon>
        <taxon>Fungi</taxon>
        <taxon>Dikarya</taxon>
        <taxon>Ascomycota</taxon>
        <taxon>Pezizomycotina</taxon>
        <taxon>Pezizomycetes</taxon>
        <taxon>Pezizales</taxon>
        <taxon>Discinaceae</taxon>
        <taxon>Discina</taxon>
    </lineage>
</organism>
<accession>A0ABR3GA48</accession>
<feature type="signal peptide" evidence="5">
    <location>
        <begin position="1"/>
        <end position="18"/>
    </location>
</feature>
<keyword evidence="2 5" id="KW-0732">Signal</keyword>
<dbReference type="PANTHER" id="PTHR31683">
    <property type="entry name" value="PECTATE LYASE 18-RELATED"/>
    <property type="match status" value="1"/>
</dbReference>
<dbReference type="InterPro" id="IPR011050">
    <property type="entry name" value="Pectin_lyase_fold/virulence"/>
</dbReference>
<dbReference type="PANTHER" id="PTHR31683:SF18">
    <property type="entry name" value="PECTATE LYASE 21-RELATED"/>
    <property type="match status" value="1"/>
</dbReference>
<reference evidence="7 8" key="1">
    <citation type="submission" date="2024-02" db="EMBL/GenBank/DDBJ databases">
        <title>Discinaceae phylogenomics.</title>
        <authorList>
            <person name="Dirks A.C."/>
            <person name="James T.Y."/>
        </authorList>
    </citation>
    <scope>NUCLEOTIDE SEQUENCE [LARGE SCALE GENOMIC DNA]</scope>
    <source>
        <strain evidence="7 8">ACD0624</strain>
    </source>
</reference>
<evidence type="ECO:0000259" key="6">
    <source>
        <dbReference type="SMART" id="SM00656"/>
    </source>
</evidence>
<dbReference type="InterPro" id="IPR045032">
    <property type="entry name" value="PEL"/>
</dbReference>
<dbReference type="Pfam" id="PF00544">
    <property type="entry name" value="Pectate_lyase_4"/>
    <property type="match status" value="1"/>
</dbReference>
<keyword evidence="4" id="KW-0964">Secreted</keyword>
<comment type="caution">
    <text evidence="7">The sequence shown here is derived from an EMBL/GenBank/DDBJ whole genome shotgun (WGS) entry which is preliminary data.</text>
</comment>
<evidence type="ECO:0000256" key="5">
    <source>
        <dbReference type="SAM" id="SignalP"/>
    </source>
</evidence>
<protein>
    <recommendedName>
        <fullName evidence="6">Pectate lyase domain-containing protein</fullName>
    </recommendedName>
</protein>
<dbReference type="EMBL" id="JBBBZM010000148">
    <property type="protein sequence ID" value="KAL0632833.1"/>
    <property type="molecule type" value="Genomic_DNA"/>
</dbReference>
<feature type="domain" description="Pectate lyase" evidence="6">
    <location>
        <begin position="49"/>
        <end position="264"/>
    </location>
</feature>
<gene>
    <name evidence="7" type="ORF">Q9L58_008261</name>
</gene>
<dbReference type="InterPro" id="IPR012334">
    <property type="entry name" value="Pectin_lyas_fold"/>
</dbReference>
<name>A0ABR3GA48_9PEZI</name>
<proteinExistence type="inferred from homology"/>
<dbReference type="InterPro" id="IPR002022">
    <property type="entry name" value="Pec_lyase"/>
</dbReference>
<keyword evidence="4" id="KW-0624">Polysaccharide degradation</keyword>
<comment type="similarity">
    <text evidence="1 4">Belongs to the polysaccharide lyase 1 family.</text>
</comment>
<comment type="subcellular location">
    <subcellularLocation>
        <location evidence="4">Secreted</location>
    </subcellularLocation>
</comment>
<evidence type="ECO:0000313" key="8">
    <source>
        <dbReference type="Proteomes" id="UP001447188"/>
    </source>
</evidence>
<dbReference type="Gene3D" id="2.160.20.10">
    <property type="entry name" value="Single-stranded right-handed beta-helix, Pectin lyase-like"/>
    <property type="match status" value="1"/>
</dbReference>
<keyword evidence="3 4" id="KW-0456">Lyase</keyword>
<feature type="chain" id="PRO_5046306565" description="Pectate lyase domain-containing protein" evidence="5">
    <location>
        <begin position="19"/>
        <end position="328"/>
    </location>
</feature>
<dbReference type="SMART" id="SM00656">
    <property type="entry name" value="Amb_all"/>
    <property type="match status" value="1"/>
</dbReference>
<keyword evidence="4" id="KW-0119">Carbohydrate metabolism</keyword>
<evidence type="ECO:0000313" key="7">
    <source>
        <dbReference type="EMBL" id="KAL0632833.1"/>
    </source>
</evidence>